<evidence type="ECO:0000313" key="7">
    <source>
        <dbReference type="EMBL" id="MFC7343197.1"/>
    </source>
</evidence>
<comment type="subcellular location">
    <subcellularLocation>
        <location evidence="1">Cell membrane</location>
        <topology evidence="1">Lipid-anchor</topology>
    </subcellularLocation>
</comment>
<dbReference type="RefSeq" id="WP_380669839.1">
    <property type="nucleotide sequence ID" value="NZ_JBHTCJ010000008.1"/>
</dbReference>
<sequence>MLDPRGALRQRPSIEDVSARYRQMQRRLRDLLDEAVGPLGWTVIEPELAQPCSTFPAIDEAQSRVLERWRAPRTISDDDWPRAARVVEAVTGEFEFTAPEVVVNRTGDHEITGNDTYGAVYSFGTATGTELGITTGCHLPSVMRD</sequence>
<evidence type="ECO:0000256" key="5">
    <source>
        <dbReference type="ARBA" id="ARBA00023139"/>
    </source>
</evidence>
<keyword evidence="3" id="KW-0732">Signal</keyword>
<evidence type="ECO:0000313" key="8">
    <source>
        <dbReference type="Proteomes" id="UP001596504"/>
    </source>
</evidence>
<proteinExistence type="predicted"/>
<evidence type="ECO:0000256" key="4">
    <source>
        <dbReference type="ARBA" id="ARBA00023136"/>
    </source>
</evidence>
<evidence type="ECO:0000256" key="3">
    <source>
        <dbReference type="ARBA" id="ARBA00022729"/>
    </source>
</evidence>
<keyword evidence="8" id="KW-1185">Reference proteome</keyword>
<keyword evidence="6 7" id="KW-0449">Lipoprotein</keyword>
<dbReference type="Gene3D" id="3.30.2030.20">
    <property type="match status" value="1"/>
</dbReference>
<dbReference type="Proteomes" id="UP001596504">
    <property type="component" value="Unassembled WGS sequence"/>
</dbReference>
<comment type="caution">
    <text evidence="7">The sequence shown here is derived from an EMBL/GenBank/DDBJ whole genome shotgun (WGS) entry which is preliminary data.</text>
</comment>
<accession>A0ABW2LLR2</accession>
<evidence type="ECO:0000256" key="2">
    <source>
        <dbReference type="ARBA" id="ARBA00022475"/>
    </source>
</evidence>
<organism evidence="7 8">
    <name type="scientific">Saccharopolyspora griseoalba</name>
    <dbReference type="NCBI Taxonomy" id="1431848"/>
    <lineage>
        <taxon>Bacteria</taxon>
        <taxon>Bacillati</taxon>
        <taxon>Actinomycetota</taxon>
        <taxon>Actinomycetes</taxon>
        <taxon>Pseudonocardiales</taxon>
        <taxon>Pseudonocardiaceae</taxon>
        <taxon>Saccharopolyspora</taxon>
    </lineage>
</organism>
<protein>
    <submittedName>
        <fullName evidence="7">LppA family lipoprotein</fullName>
    </submittedName>
</protein>
<evidence type="ECO:0000256" key="1">
    <source>
        <dbReference type="ARBA" id="ARBA00004193"/>
    </source>
</evidence>
<gene>
    <name evidence="7" type="ORF">ACFQRI_17490</name>
</gene>
<dbReference type="Pfam" id="PF16708">
    <property type="entry name" value="LppA"/>
    <property type="match status" value="1"/>
</dbReference>
<evidence type="ECO:0000256" key="6">
    <source>
        <dbReference type="ARBA" id="ARBA00023288"/>
    </source>
</evidence>
<reference evidence="8" key="1">
    <citation type="journal article" date="2019" name="Int. J. Syst. Evol. Microbiol.">
        <title>The Global Catalogue of Microorganisms (GCM) 10K type strain sequencing project: providing services to taxonomists for standard genome sequencing and annotation.</title>
        <authorList>
            <consortium name="The Broad Institute Genomics Platform"/>
            <consortium name="The Broad Institute Genome Sequencing Center for Infectious Disease"/>
            <person name="Wu L."/>
            <person name="Ma J."/>
        </authorList>
    </citation>
    <scope>NUCLEOTIDE SEQUENCE [LARGE SCALE GENOMIC DNA]</scope>
    <source>
        <strain evidence="8">WLHS5</strain>
    </source>
</reference>
<keyword evidence="2" id="KW-1003">Cell membrane</keyword>
<name>A0ABW2LLR2_9PSEU</name>
<dbReference type="InterPro" id="IPR032018">
    <property type="entry name" value="LppA/LppB/LprP"/>
</dbReference>
<keyword evidence="5" id="KW-0564">Palmitate</keyword>
<dbReference type="EMBL" id="JBHTCJ010000008">
    <property type="protein sequence ID" value="MFC7343197.1"/>
    <property type="molecule type" value="Genomic_DNA"/>
</dbReference>
<keyword evidence="4" id="KW-0472">Membrane</keyword>